<dbReference type="AlphaFoldDB" id="A0AAN7QCE8"/>
<reference evidence="1 2" key="1">
    <citation type="submission" date="2023-08" db="EMBL/GenBank/DDBJ databases">
        <title>Black Yeasts Isolated from many extreme environments.</title>
        <authorList>
            <person name="Coleine C."/>
            <person name="Stajich J.E."/>
            <person name="Selbmann L."/>
        </authorList>
    </citation>
    <scope>NUCLEOTIDE SEQUENCE [LARGE SCALE GENOMIC DNA]</scope>
    <source>
        <strain evidence="1 2">CCFEE 5910</strain>
    </source>
</reference>
<comment type="caution">
    <text evidence="1">The sequence shown here is derived from an EMBL/GenBank/DDBJ whole genome shotgun (WGS) entry which is preliminary data.</text>
</comment>
<evidence type="ECO:0000313" key="1">
    <source>
        <dbReference type="EMBL" id="KAK5080493.1"/>
    </source>
</evidence>
<gene>
    <name evidence="1" type="ORF">LTR05_008604</name>
</gene>
<accession>A0AAN7QCE8</accession>
<protein>
    <submittedName>
        <fullName evidence="1">Uncharacterized protein</fullName>
    </submittedName>
</protein>
<keyword evidence="2" id="KW-1185">Reference proteome</keyword>
<dbReference type="Proteomes" id="UP001309876">
    <property type="component" value="Unassembled WGS sequence"/>
</dbReference>
<organism evidence="1 2">
    <name type="scientific">Lithohypha guttulata</name>
    <dbReference type="NCBI Taxonomy" id="1690604"/>
    <lineage>
        <taxon>Eukaryota</taxon>
        <taxon>Fungi</taxon>
        <taxon>Dikarya</taxon>
        <taxon>Ascomycota</taxon>
        <taxon>Pezizomycotina</taxon>
        <taxon>Eurotiomycetes</taxon>
        <taxon>Chaetothyriomycetidae</taxon>
        <taxon>Chaetothyriales</taxon>
        <taxon>Trichomeriaceae</taxon>
        <taxon>Lithohypha</taxon>
    </lineage>
</organism>
<proteinExistence type="predicted"/>
<dbReference type="EMBL" id="JAVRRJ010000014">
    <property type="protein sequence ID" value="KAK5080493.1"/>
    <property type="molecule type" value="Genomic_DNA"/>
</dbReference>
<name>A0AAN7QCE8_9EURO</name>
<sequence>MAYKAPQTTSLRQSVIVLKAENAQNARYTSFIRHLRKRSNVIVTDDFEEALSVLPSRHSTKALIIYDMTLLMARMR</sequence>
<evidence type="ECO:0000313" key="2">
    <source>
        <dbReference type="Proteomes" id="UP001309876"/>
    </source>
</evidence>